<reference evidence="1 2" key="1">
    <citation type="submission" date="2023-10" db="EMBL/GenBank/DDBJ databases">
        <title>Genome-Wide Identification Analysis in wild type Solanum Pinnatisectum Reveals Some Genes Defensing Phytophthora Infestans.</title>
        <authorList>
            <person name="Sun C."/>
        </authorList>
    </citation>
    <scope>NUCLEOTIDE SEQUENCE [LARGE SCALE GENOMIC DNA]</scope>
    <source>
        <strain evidence="1">LQN</strain>
        <tissue evidence="1">Leaf</tissue>
    </source>
</reference>
<evidence type="ECO:0000313" key="2">
    <source>
        <dbReference type="Proteomes" id="UP001311915"/>
    </source>
</evidence>
<name>A0AAV9K6B6_9SOLN</name>
<gene>
    <name evidence="1" type="ORF">R3W88_029796</name>
</gene>
<protein>
    <submittedName>
        <fullName evidence="1">Uncharacterized protein</fullName>
    </submittedName>
</protein>
<sequence>MKCLNIFPLIPLPPSQKISKNLAKLLDMGKERYFGSKTVLKERTFHHEVRSLDVVKKVLDLLYFQGWVDLFLDTKLVVYENEVERRYEASFRDMGIANALENKEPIDWPSLIIKQMAQVVDPKPGPHRLAFGNLLTIVFKAFEKDMITRSTLFYYKLLDNNYQVPATTPRLTGPVAILLNDRHVARNKMLPSLLKLRLFALT</sequence>
<dbReference type="AlphaFoldDB" id="A0AAV9K6B6"/>
<accession>A0AAV9K6B6</accession>
<evidence type="ECO:0000313" key="1">
    <source>
        <dbReference type="EMBL" id="KAK4708871.1"/>
    </source>
</evidence>
<dbReference type="EMBL" id="JAWPEI010000012">
    <property type="protein sequence ID" value="KAK4708871.1"/>
    <property type="molecule type" value="Genomic_DNA"/>
</dbReference>
<dbReference type="Proteomes" id="UP001311915">
    <property type="component" value="Unassembled WGS sequence"/>
</dbReference>
<comment type="caution">
    <text evidence="1">The sequence shown here is derived from an EMBL/GenBank/DDBJ whole genome shotgun (WGS) entry which is preliminary data.</text>
</comment>
<organism evidence="1 2">
    <name type="scientific">Solanum pinnatisectum</name>
    <name type="common">tansyleaf nightshade</name>
    <dbReference type="NCBI Taxonomy" id="50273"/>
    <lineage>
        <taxon>Eukaryota</taxon>
        <taxon>Viridiplantae</taxon>
        <taxon>Streptophyta</taxon>
        <taxon>Embryophyta</taxon>
        <taxon>Tracheophyta</taxon>
        <taxon>Spermatophyta</taxon>
        <taxon>Magnoliopsida</taxon>
        <taxon>eudicotyledons</taxon>
        <taxon>Gunneridae</taxon>
        <taxon>Pentapetalae</taxon>
        <taxon>asterids</taxon>
        <taxon>lamiids</taxon>
        <taxon>Solanales</taxon>
        <taxon>Solanaceae</taxon>
        <taxon>Solanoideae</taxon>
        <taxon>Solaneae</taxon>
        <taxon>Solanum</taxon>
    </lineage>
</organism>
<keyword evidence="2" id="KW-1185">Reference proteome</keyword>
<proteinExistence type="predicted"/>